<reference evidence="1" key="1">
    <citation type="submission" date="2014-12" db="EMBL/GenBank/DDBJ databases">
        <title>Insight into the proteome of Arion vulgaris.</title>
        <authorList>
            <person name="Aradska J."/>
            <person name="Bulat T."/>
            <person name="Smidak R."/>
            <person name="Sarate P."/>
            <person name="Gangsoo J."/>
            <person name="Sialana F."/>
            <person name="Bilban M."/>
            <person name="Lubec G."/>
        </authorList>
    </citation>
    <scope>NUCLEOTIDE SEQUENCE</scope>
    <source>
        <tissue evidence="1">Skin</tissue>
    </source>
</reference>
<organism evidence="1">
    <name type="scientific">Arion vulgaris</name>
    <dbReference type="NCBI Taxonomy" id="1028688"/>
    <lineage>
        <taxon>Eukaryota</taxon>
        <taxon>Metazoa</taxon>
        <taxon>Spiralia</taxon>
        <taxon>Lophotrochozoa</taxon>
        <taxon>Mollusca</taxon>
        <taxon>Gastropoda</taxon>
        <taxon>Heterobranchia</taxon>
        <taxon>Euthyneura</taxon>
        <taxon>Panpulmonata</taxon>
        <taxon>Eupulmonata</taxon>
        <taxon>Stylommatophora</taxon>
        <taxon>Helicina</taxon>
        <taxon>Arionoidea</taxon>
        <taxon>Arionidae</taxon>
        <taxon>Arion</taxon>
    </lineage>
</organism>
<dbReference type="EMBL" id="HACG01040043">
    <property type="protein sequence ID" value="CEK86908.1"/>
    <property type="molecule type" value="Transcribed_RNA"/>
</dbReference>
<accession>A0A0B7B1M2</accession>
<proteinExistence type="predicted"/>
<gene>
    <name evidence="1" type="primary">ORF156249</name>
</gene>
<protein>
    <submittedName>
        <fullName evidence="1">Uncharacterized protein</fullName>
    </submittedName>
</protein>
<sequence length="65" mass="7382">MLSPFQLDDSITSSAFYTSALTKIQNSSQTQKVWVTILTWVAVESTVIGTDYRLLVHRFRTITQS</sequence>
<evidence type="ECO:0000313" key="1">
    <source>
        <dbReference type="EMBL" id="CEK86908.1"/>
    </source>
</evidence>
<name>A0A0B7B1M2_9EUPU</name>
<dbReference type="AlphaFoldDB" id="A0A0B7B1M2"/>